<gene>
    <name evidence="1" type="ORF">LCGC14_2123230</name>
</gene>
<dbReference type="EMBL" id="LAZR01026474">
    <property type="protein sequence ID" value="KKL68616.1"/>
    <property type="molecule type" value="Genomic_DNA"/>
</dbReference>
<protein>
    <submittedName>
        <fullName evidence="1">Uncharacterized protein</fullName>
    </submittedName>
</protein>
<reference evidence="1" key="1">
    <citation type="journal article" date="2015" name="Nature">
        <title>Complex archaea that bridge the gap between prokaryotes and eukaryotes.</title>
        <authorList>
            <person name="Spang A."/>
            <person name="Saw J.H."/>
            <person name="Jorgensen S.L."/>
            <person name="Zaremba-Niedzwiedzka K."/>
            <person name="Martijn J."/>
            <person name="Lind A.E."/>
            <person name="van Eijk R."/>
            <person name="Schleper C."/>
            <person name="Guy L."/>
            <person name="Ettema T.J."/>
        </authorList>
    </citation>
    <scope>NUCLEOTIDE SEQUENCE</scope>
</reference>
<accession>A0A0F9EQR6</accession>
<sequence>MTDDDWWIWKYIGRKDLLNNIG</sequence>
<dbReference type="AlphaFoldDB" id="A0A0F9EQR6"/>
<comment type="caution">
    <text evidence="1">The sequence shown here is derived from an EMBL/GenBank/DDBJ whole genome shotgun (WGS) entry which is preliminary data.</text>
</comment>
<feature type="non-terminal residue" evidence="1">
    <location>
        <position position="22"/>
    </location>
</feature>
<evidence type="ECO:0000313" key="1">
    <source>
        <dbReference type="EMBL" id="KKL68616.1"/>
    </source>
</evidence>
<organism evidence="1">
    <name type="scientific">marine sediment metagenome</name>
    <dbReference type="NCBI Taxonomy" id="412755"/>
    <lineage>
        <taxon>unclassified sequences</taxon>
        <taxon>metagenomes</taxon>
        <taxon>ecological metagenomes</taxon>
    </lineage>
</organism>
<proteinExistence type="predicted"/>
<name>A0A0F9EQR6_9ZZZZ</name>